<name>A0A2U1N8C8_ARTAN</name>
<dbReference type="PANTHER" id="PTHR48055">
    <property type="entry name" value="LEUCINE-RICH REPEAT RECEPTOR PROTEIN KINASE EMS1"/>
    <property type="match status" value="1"/>
</dbReference>
<keyword evidence="3" id="KW-0418">Kinase</keyword>
<dbReference type="GO" id="GO:0016020">
    <property type="term" value="C:membrane"/>
    <property type="evidence" value="ECO:0007669"/>
    <property type="project" value="TreeGrafter"/>
</dbReference>
<feature type="transmembrane region" description="Helical" evidence="1">
    <location>
        <begin position="6"/>
        <end position="26"/>
    </location>
</feature>
<reference evidence="3 4" key="1">
    <citation type="journal article" date="2018" name="Mol. Plant">
        <title>The genome of Artemisia annua provides insight into the evolution of Asteraceae family and artemisinin biosynthesis.</title>
        <authorList>
            <person name="Shen Q."/>
            <person name="Zhang L."/>
            <person name="Liao Z."/>
            <person name="Wang S."/>
            <person name="Yan T."/>
            <person name="Shi P."/>
            <person name="Liu M."/>
            <person name="Fu X."/>
            <person name="Pan Q."/>
            <person name="Wang Y."/>
            <person name="Lv Z."/>
            <person name="Lu X."/>
            <person name="Zhang F."/>
            <person name="Jiang W."/>
            <person name="Ma Y."/>
            <person name="Chen M."/>
            <person name="Hao X."/>
            <person name="Li L."/>
            <person name="Tang Y."/>
            <person name="Lv G."/>
            <person name="Zhou Y."/>
            <person name="Sun X."/>
            <person name="Brodelius P.E."/>
            <person name="Rose J.K.C."/>
            <person name="Tang K."/>
        </authorList>
    </citation>
    <scope>NUCLEOTIDE SEQUENCE [LARGE SCALE GENOMIC DNA]</scope>
    <source>
        <strain evidence="4">cv. Huhao1</strain>
        <tissue evidence="3">Leaf</tissue>
    </source>
</reference>
<comment type="caution">
    <text evidence="3">The sequence shown here is derived from an EMBL/GenBank/DDBJ whole genome shotgun (WGS) entry which is preliminary data.</text>
</comment>
<dbReference type="PANTHER" id="PTHR48055:SF59">
    <property type="entry name" value="LEUCINE-RICH REPEAT RECEPTOR PROTEIN KINASE EMS1"/>
    <property type="match status" value="1"/>
</dbReference>
<dbReference type="InterPro" id="IPR011009">
    <property type="entry name" value="Kinase-like_dom_sf"/>
</dbReference>
<accession>A0A2U1N8C8</accession>
<gene>
    <name evidence="3" type="ORF">CTI12_AA295270</name>
</gene>
<keyword evidence="3" id="KW-0808">Transferase</keyword>
<evidence type="ECO:0000313" key="4">
    <source>
        <dbReference type="Proteomes" id="UP000245207"/>
    </source>
</evidence>
<dbReference type="PROSITE" id="PS50011">
    <property type="entry name" value="PROTEIN_KINASE_DOM"/>
    <property type="match status" value="1"/>
</dbReference>
<dbReference type="InterPro" id="IPR000719">
    <property type="entry name" value="Prot_kinase_dom"/>
</dbReference>
<dbReference type="STRING" id="35608.A0A2U1N8C8"/>
<keyword evidence="1" id="KW-1133">Transmembrane helix</keyword>
<dbReference type="OrthoDB" id="1742415at2759"/>
<dbReference type="AlphaFoldDB" id="A0A2U1N8C8"/>
<keyword evidence="4" id="KW-1185">Reference proteome</keyword>
<dbReference type="InterPro" id="IPR051564">
    <property type="entry name" value="LRR_receptor-like_kinase"/>
</dbReference>
<dbReference type="Gene3D" id="3.30.200.20">
    <property type="entry name" value="Phosphorylase Kinase, domain 1"/>
    <property type="match status" value="1"/>
</dbReference>
<dbReference type="GO" id="GO:0004672">
    <property type="term" value="F:protein kinase activity"/>
    <property type="evidence" value="ECO:0007669"/>
    <property type="project" value="InterPro"/>
</dbReference>
<protein>
    <submittedName>
        <fullName evidence="3">Serine-threonine/tyrosine-protein kinase catalytic domain-containing protein</fullName>
    </submittedName>
</protein>
<sequence length="147" mass="16339">MYNHHTLASIALGTLLITAFITIVAIKRVRRIKKRPDCEEPGANNSSSVDHNLYLLTKNSFYKTKIVGDGWFGTVYKAQSPNGKIVAVTTLNQSKSQDQERPSSRCASKKVMLQMVQIAAICISYNPANRPSMLNVLEFLKGIKPDL</sequence>
<organism evidence="3 4">
    <name type="scientific">Artemisia annua</name>
    <name type="common">Sweet wormwood</name>
    <dbReference type="NCBI Taxonomy" id="35608"/>
    <lineage>
        <taxon>Eukaryota</taxon>
        <taxon>Viridiplantae</taxon>
        <taxon>Streptophyta</taxon>
        <taxon>Embryophyta</taxon>
        <taxon>Tracheophyta</taxon>
        <taxon>Spermatophyta</taxon>
        <taxon>Magnoliopsida</taxon>
        <taxon>eudicotyledons</taxon>
        <taxon>Gunneridae</taxon>
        <taxon>Pentapetalae</taxon>
        <taxon>asterids</taxon>
        <taxon>campanulids</taxon>
        <taxon>Asterales</taxon>
        <taxon>Asteraceae</taxon>
        <taxon>Asteroideae</taxon>
        <taxon>Anthemideae</taxon>
        <taxon>Artemisiinae</taxon>
        <taxon>Artemisia</taxon>
    </lineage>
</organism>
<dbReference type="GO" id="GO:0005524">
    <property type="term" value="F:ATP binding"/>
    <property type="evidence" value="ECO:0007669"/>
    <property type="project" value="InterPro"/>
</dbReference>
<keyword evidence="1" id="KW-0472">Membrane</keyword>
<keyword evidence="1" id="KW-0812">Transmembrane</keyword>
<evidence type="ECO:0000313" key="3">
    <source>
        <dbReference type="EMBL" id="PWA69760.1"/>
    </source>
</evidence>
<evidence type="ECO:0000256" key="1">
    <source>
        <dbReference type="SAM" id="Phobius"/>
    </source>
</evidence>
<dbReference type="SUPFAM" id="SSF56112">
    <property type="entry name" value="Protein kinase-like (PK-like)"/>
    <property type="match status" value="1"/>
</dbReference>
<feature type="domain" description="Protein kinase" evidence="2">
    <location>
        <begin position="61"/>
        <end position="147"/>
    </location>
</feature>
<proteinExistence type="predicted"/>
<dbReference type="EMBL" id="PKPP01003366">
    <property type="protein sequence ID" value="PWA69760.1"/>
    <property type="molecule type" value="Genomic_DNA"/>
</dbReference>
<evidence type="ECO:0000259" key="2">
    <source>
        <dbReference type="PROSITE" id="PS50011"/>
    </source>
</evidence>
<dbReference type="Proteomes" id="UP000245207">
    <property type="component" value="Unassembled WGS sequence"/>
</dbReference>